<dbReference type="Pfam" id="PF12833">
    <property type="entry name" value="HTH_18"/>
    <property type="match status" value="1"/>
</dbReference>
<dbReference type="InterPro" id="IPR037923">
    <property type="entry name" value="HTH-like"/>
</dbReference>
<evidence type="ECO:0000256" key="2">
    <source>
        <dbReference type="ARBA" id="ARBA00023125"/>
    </source>
</evidence>
<dbReference type="SUPFAM" id="SSF46689">
    <property type="entry name" value="Homeodomain-like"/>
    <property type="match status" value="1"/>
</dbReference>
<dbReference type="Proteomes" id="UP001273350">
    <property type="component" value="Unassembled WGS sequence"/>
</dbReference>
<name>A0ABU4RGW3_9FLAO</name>
<dbReference type="RefSeq" id="WP_230002325.1">
    <property type="nucleotide sequence ID" value="NZ_CP087134.1"/>
</dbReference>
<keyword evidence="2" id="KW-0238">DNA-binding</keyword>
<dbReference type="SMART" id="SM00342">
    <property type="entry name" value="HTH_ARAC"/>
    <property type="match status" value="1"/>
</dbReference>
<sequence length="283" mass="33334">MNNTFFIYNDFEIYSVEELTWKKEMHRHNFFEILFIEYGEGIHILNSNKHSYKKDDIYLLTPKDYHSFKTAKPTKFHCLRFLPGFFSDKSESEDIEQLFFLHNQTNGNLIFLDDDKVFCESIILKILDEVAHQKNQNESVIKCLMMTLIQLIKRNAVNNYDTLDYKVTEILKIDTILNYIRVHIANPHLLKKKEMANHFNVSLNYIGEYFKKHLNISLRDYIEQTKLNVITEKLKKSNLTFSEISNDLGFIDSSHFNKFIMKSTGKSPSDFKRTLSTDGVGVV</sequence>
<dbReference type="PANTHER" id="PTHR43280:SF2">
    <property type="entry name" value="HTH-TYPE TRANSCRIPTIONAL REGULATOR EXSA"/>
    <property type="match status" value="1"/>
</dbReference>
<dbReference type="Gene3D" id="1.10.10.60">
    <property type="entry name" value="Homeodomain-like"/>
    <property type="match status" value="2"/>
</dbReference>
<evidence type="ECO:0000259" key="4">
    <source>
        <dbReference type="PROSITE" id="PS01124"/>
    </source>
</evidence>
<keyword evidence="6" id="KW-1185">Reference proteome</keyword>
<evidence type="ECO:0000313" key="5">
    <source>
        <dbReference type="EMBL" id="MDX6191812.1"/>
    </source>
</evidence>
<dbReference type="InterPro" id="IPR018060">
    <property type="entry name" value="HTH_AraC"/>
</dbReference>
<dbReference type="InterPro" id="IPR014710">
    <property type="entry name" value="RmlC-like_jellyroll"/>
</dbReference>
<evidence type="ECO:0000256" key="1">
    <source>
        <dbReference type="ARBA" id="ARBA00023015"/>
    </source>
</evidence>
<dbReference type="EMBL" id="JAWXVI010000012">
    <property type="protein sequence ID" value="MDX6191812.1"/>
    <property type="molecule type" value="Genomic_DNA"/>
</dbReference>
<dbReference type="Gene3D" id="2.60.120.10">
    <property type="entry name" value="Jelly Rolls"/>
    <property type="match status" value="1"/>
</dbReference>
<dbReference type="Pfam" id="PF02311">
    <property type="entry name" value="AraC_binding"/>
    <property type="match status" value="1"/>
</dbReference>
<gene>
    <name evidence="5" type="ORF">SGQ83_20820</name>
</gene>
<feature type="domain" description="HTH araC/xylS-type" evidence="4">
    <location>
        <begin position="174"/>
        <end position="274"/>
    </location>
</feature>
<organism evidence="5 6">
    <name type="scientific">Flavobacterium cupriresistens</name>
    <dbReference type="NCBI Taxonomy" id="2893885"/>
    <lineage>
        <taxon>Bacteria</taxon>
        <taxon>Pseudomonadati</taxon>
        <taxon>Bacteroidota</taxon>
        <taxon>Flavobacteriia</taxon>
        <taxon>Flavobacteriales</taxon>
        <taxon>Flavobacteriaceae</taxon>
        <taxon>Flavobacterium</taxon>
    </lineage>
</organism>
<dbReference type="SUPFAM" id="SSF51215">
    <property type="entry name" value="Regulatory protein AraC"/>
    <property type="match status" value="1"/>
</dbReference>
<reference evidence="5 6" key="1">
    <citation type="submission" date="2023-11" db="EMBL/GenBank/DDBJ databases">
        <title>Unpublished Manusciprt.</title>
        <authorList>
            <person name="Saticioglu I.B."/>
            <person name="Ay H."/>
            <person name="Ajmi N."/>
            <person name="Altun S."/>
            <person name="Duman M."/>
        </authorList>
    </citation>
    <scope>NUCLEOTIDE SEQUENCE [LARGE SCALE GENOMIC DNA]</scope>
    <source>
        <strain evidence="5 6">Fl-318</strain>
    </source>
</reference>
<proteinExistence type="predicted"/>
<dbReference type="InterPro" id="IPR003313">
    <property type="entry name" value="AraC-bd"/>
</dbReference>
<evidence type="ECO:0000256" key="3">
    <source>
        <dbReference type="ARBA" id="ARBA00023163"/>
    </source>
</evidence>
<accession>A0ABU4RGW3</accession>
<dbReference type="PROSITE" id="PS01124">
    <property type="entry name" value="HTH_ARAC_FAMILY_2"/>
    <property type="match status" value="1"/>
</dbReference>
<evidence type="ECO:0000313" key="6">
    <source>
        <dbReference type="Proteomes" id="UP001273350"/>
    </source>
</evidence>
<keyword evidence="1" id="KW-0805">Transcription regulation</keyword>
<comment type="caution">
    <text evidence="5">The sequence shown here is derived from an EMBL/GenBank/DDBJ whole genome shotgun (WGS) entry which is preliminary data.</text>
</comment>
<dbReference type="PANTHER" id="PTHR43280">
    <property type="entry name" value="ARAC-FAMILY TRANSCRIPTIONAL REGULATOR"/>
    <property type="match status" value="1"/>
</dbReference>
<dbReference type="InterPro" id="IPR009057">
    <property type="entry name" value="Homeodomain-like_sf"/>
</dbReference>
<protein>
    <submittedName>
        <fullName evidence="5">AraC family transcriptional regulator</fullName>
    </submittedName>
</protein>
<keyword evidence="3" id="KW-0804">Transcription</keyword>